<evidence type="ECO:0000313" key="4">
    <source>
        <dbReference type="Proteomes" id="UP001202961"/>
    </source>
</evidence>
<feature type="region of interest" description="Disordered" evidence="1">
    <location>
        <begin position="62"/>
        <end position="104"/>
    </location>
</feature>
<evidence type="ECO:0000256" key="1">
    <source>
        <dbReference type="SAM" id="MobiDB-lite"/>
    </source>
</evidence>
<name>A0ABT0UDM9_9BACT</name>
<keyword evidence="4" id="KW-1185">Reference proteome</keyword>
<organism evidence="3 4">
    <name type="scientific">Aporhodopirellula aestuarii</name>
    <dbReference type="NCBI Taxonomy" id="2950107"/>
    <lineage>
        <taxon>Bacteria</taxon>
        <taxon>Pseudomonadati</taxon>
        <taxon>Planctomycetota</taxon>
        <taxon>Planctomycetia</taxon>
        <taxon>Pirellulales</taxon>
        <taxon>Pirellulaceae</taxon>
        <taxon>Aporhodopirellula</taxon>
    </lineage>
</organism>
<protein>
    <submittedName>
        <fullName evidence="3">Malate synthase</fullName>
    </submittedName>
</protein>
<keyword evidence="2" id="KW-0732">Signal</keyword>
<feature type="signal peptide" evidence="2">
    <location>
        <begin position="1"/>
        <end position="28"/>
    </location>
</feature>
<evidence type="ECO:0000313" key="3">
    <source>
        <dbReference type="EMBL" id="MCM2375162.1"/>
    </source>
</evidence>
<gene>
    <name evidence="3" type="ORF">NB063_31450</name>
</gene>
<evidence type="ECO:0000256" key="2">
    <source>
        <dbReference type="SAM" id="SignalP"/>
    </source>
</evidence>
<dbReference type="Proteomes" id="UP001202961">
    <property type="component" value="Unassembled WGS sequence"/>
</dbReference>
<feature type="compositionally biased region" description="Low complexity" evidence="1">
    <location>
        <begin position="74"/>
        <end position="91"/>
    </location>
</feature>
<reference evidence="3 4" key="1">
    <citation type="journal article" date="2022" name="Syst. Appl. Microbiol.">
        <title>Rhodopirellula aestuarii sp. nov., a novel member of the genus Rhodopirellula isolated from brackish sediments collected in the Tagus River estuary, Portugal.</title>
        <authorList>
            <person name="Vitorino I.R."/>
            <person name="Klimek D."/>
            <person name="Calusinska M."/>
            <person name="Lobo-da-Cunha A."/>
            <person name="Vasconcelos V."/>
            <person name="Lage O.M."/>
        </authorList>
    </citation>
    <scope>NUCLEOTIDE SEQUENCE [LARGE SCALE GENOMIC DNA]</scope>
    <source>
        <strain evidence="3 4">ICT_H3.1</strain>
    </source>
</reference>
<accession>A0ABT0UDM9</accession>
<proteinExistence type="predicted"/>
<dbReference type="EMBL" id="JAMQBK010000134">
    <property type="protein sequence ID" value="MCM2375162.1"/>
    <property type="molecule type" value="Genomic_DNA"/>
</dbReference>
<sequence>MQKHLRLRRHAQLMVGAVVITCCSFSGASGVTAQGLDDLFARPVDAQYEIFGEDASDVEAERAGYRSRPATIPASSRSGASSRAVSGDRAVQSPSDLRLEHSSGSRIESRALTAMEIRQARALEETRARIARLEAARWGLRPTLRPSWVSDPMTSSRYPNAHSYIVPIYVLVP</sequence>
<comment type="caution">
    <text evidence="3">The sequence shown here is derived from an EMBL/GenBank/DDBJ whole genome shotgun (WGS) entry which is preliminary data.</text>
</comment>
<feature type="chain" id="PRO_5047254021" evidence="2">
    <location>
        <begin position="29"/>
        <end position="173"/>
    </location>
</feature>
<dbReference type="RefSeq" id="WP_250933722.1">
    <property type="nucleotide sequence ID" value="NZ_JAMQBK010000134.1"/>
</dbReference>